<evidence type="ECO:0000256" key="6">
    <source>
        <dbReference type="ARBA" id="ARBA00023141"/>
    </source>
</evidence>
<proteinExistence type="predicted"/>
<reference evidence="10 11" key="1">
    <citation type="submission" date="2020-02" db="EMBL/GenBank/DDBJ databases">
        <title>Genome sequencing for Kineobactrum sp. M2.</title>
        <authorList>
            <person name="Park S.-J."/>
        </authorList>
    </citation>
    <scope>NUCLEOTIDE SEQUENCE [LARGE SCALE GENOMIC DNA]</scope>
    <source>
        <strain evidence="10 11">M2</strain>
    </source>
</reference>
<dbReference type="PANTHER" id="PTHR43406:SF1">
    <property type="entry name" value="TRYPTOPHAN SYNTHASE ALPHA CHAIN, CHLOROPLASTIC"/>
    <property type="match status" value="1"/>
</dbReference>
<dbReference type="Pfam" id="PF00290">
    <property type="entry name" value="Trp_syntA"/>
    <property type="match status" value="1"/>
</dbReference>
<evidence type="ECO:0000313" key="11">
    <source>
        <dbReference type="Proteomes" id="UP000477680"/>
    </source>
</evidence>
<dbReference type="GO" id="GO:0005829">
    <property type="term" value="C:cytosol"/>
    <property type="evidence" value="ECO:0007669"/>
    <property type="project" value="TreeGrafter"/>
</dbReference>
<dbReference type="PANTHER" id="PTHR43406">
    <property type="entry name" value="TRYPTOPHAN SYNTHASE, ALPHA CHAIN"/>
    <property type="match status" value="1"/>
</dbReference>
<dbReference type="AlphaFoldDB" id="A0A6C0TZ62"/>
<evidence type="ECO:0000256" key="4">
    <source>
        <dbReference type="ARBA" id="ARBA00022605"/>
    </source>
</evidence>
<evidence type="ECO:0000256" key="2">
    <source>
        <dbReference type="ARBA" id="ARBA00011270"/>
    </source>
</evidence>
<sequence length="273" mass="29215">MMSYLHCSQISDTPSEQQDSRRNRLDWRLASGRPLLTCYFPVGDPAMPPELLRIYADCGVDVVELGLPTADPFMDGAAVRNAMARGAANPDIYPALAATAGVVRSIDGGPAVLCMSYTAIDLDAFLQCAALPLLDGLLMLGLDACPRRDEILAVSRHHDIRQVRFVDWELDPAAVEAARASEAYLMLQAAPGPTGARQMLDPRNALHIKQLRARGLAQPILLGFGISTPQQAAEAVAMGANGVVIGSRCLQLAQQGPEVLSGFLRAVRESLDG</sequence>
<keyword evidence="7" id="KW-0456">Lyase</keyword>
<comment type="subunit">
    <text evidence="2">Tetramer of two alpha and two beta chains.</text>
</comment>
<protein>
    <recommendedName>
        <fullName evidence="3">tryptophan synthase</fullName>
        <ecNumber evidence="3">4.2.1.20</ecNumber>
    </recommendedName>
</protein>
<feature type="compositionally biased region" description="Polar residues" evidence="9">
    <location>
        <begin position="1"/>
        <end position="17"/>
    </location>
</feature>
<dbReference type="InterPro" id="IPR013785">
    <property type="entry name" value="Aldolase_TIM"/>
</dbReference>
<keyword evidence="11" id="KW-1185">Reference proteome</keyword>
<evidence type="ECO:0000256" key="5">
    <source>
        <dbReference type="ARBA" id="ARBA00022822"/>
    </source>
</evidence>
<dbReference type="EC" id="4.2.1.20" evidence="3"/>
<evidence type="ECO:0000313" key="10">
    <source>
        <dbReference type="EMBL" id="QIB65081.1"/>
    </source>
</evidence>
<dbReference type="KEGG" id="kim:G3T16_06375"/>
<keyword evidence="6" id="KW-0057">Aromatic amino acid biosynthesis</keyword>
<comment type="pathway">
    <text evidence="1">Amino-acid biosynthesis; L-tryptophan biosynthesis; L-tryptophan from chorismate: step 5/5.</text>
</comment>
<dbReference type="UniPathway" id="UPA00035">
    <property type="reaction ID" value="UER00044"/>
</dbReference>
<dbReference type="EMBL" id="CP048711">
    <property type="protein sequence ID" value="QIB65081.1"/>
    <property type="molecule type" value="Genomic_DNA"/>
</dbReference>
<organism evidence="10 11">
    <name type="scientific">Kineobactrum salinum</name>
    <dbReference type="NCBI Taxonomy" id="2708301"/>
    <lineage>
        <taxon>Bacteria</taxon>
        <taxon>Pseudomonadati</taxon>
        <taxon>Pseudomonadota</taxon>
        <taxon>Gammaproteobacteria</taxon>
        <taxon>Cellvibrionales</taxon>
        <taxon>Halieaceae</taxon>
        <taxon>Kineobactrum</taxon>
    </lineage>
</organism>
<accession>A0A6C0TZ62</accession>
<name>A0A6C0TZ62_9GAMM</name>
<dbReference type="Gene3D" id="3.20.20.70">
    <property type="entry name" value="Aldolase class I"/>
    <property type="match status" value="1"/>
</dbReference>
<dbReference type="SUPFAM" id="SSF51366">
    <property type="entry name" value="Ribulose-phoshate binding barrel"/>
    <property type="match status" value="1"/>
</dbReference>
<dbReference type="GO" id="GO:0004834">
    <property type="term" value="F:tryptophan synthase activity"/>
    <property type="evidence" value="ECO:0007669"/>
    <property type="project" value="UniProtKB-EC"/>
</dbReference>
<gene>
    <name evidence="10" type="ORF">G3T16_06375</name>
</gene>
<keyword evidence="5" id="KW-0822">Tryptophan biosynthesis</keyword>
<keyword evidence="4" id="KW-0028">Amino-acid biosynthesis</keyword>
<evidence type="ECO:0000256" key="9">
    <source>
        <dbReference type="SAM" id="MobiDB-lite"/>
    </source>
</evidence>
<evidence type="ECO:0000256" key="3">
    <source>
        <dbReference type="ARBA" id="ARBA00012043"/>
    </source>
</evidence>
<evidence type="ECO:0000256" key="7">
    <source>
        <dbReference type="ARBA" id="ARBA00023239"/>
    </source>
</evidence>
<evidence type="ECO:0000256" key="1">
    <source>
        <dbReference type="ARBA" id="ARBA00004733"/>
    </source>
</evidence>
<dbReference type="InterPro" id="IPR002028">
    <property type="entry name" value="Trp_synthase_suA"/>
</dbReference>
<feature type="region of interest" description="Disordered" evidence="9">
    <location>
        <begin position="1"/>
        <end position="23"/>
    </location>
</feature>
<comment type="catalytic activity">
    <reaction evidence="8">
        <text>(1S,2R)-1-C-(indol-3-yl)glycerol 3-phosphate + L-serine = D-glyceraldehyde 3-phosphate + L-tryptophan + H2O</text>
        <dbReference type="Rhea" id="RHEA:10532"/>
        <dbReference type="ChEBI" id="CHEBI:15377"/>
        <dbReference type="ChEBI" id="CHEBI:33384"/>
        <dbReference type="ChEBI" id="CHEBI:57912"/>
        <dbReference type="ChEBI" id="CHEBI:58866"/>
        <dbReference type="ChEBI" id="CHEBI:59776"/>
        <dbReference type="EC" id="4.2.1.20"/>
    </reaction>
</comment>
<dbReference type="Proteomes" id="UP000477680">
    <property type="component" value="Chromosome"/>
</dbReference>
<evidence type="ECO:0000256" key="8">
    <source>
        <dbReference type="ARBA" id="ARBA00049047"/>
    </source>
</evidence>
<dbReference type="InterPro" id="IPR011060">
    <property type="entry name" value="RibuloseP-bd_barrel"/>
</dbReference>